<feature type="region of interest" description="Disordered" evidence="1">
    <location>
        <begin position="24"/>
        <end position="43"/>
    </location>
</feature>
<protein>
    <submittedName>
        <fullName evidence="2">Uncharacterized protein</fullName>
    </submittedName>
</protein>
<evidence type="ECO:0000313" key="2">
    <source>
        <dbReference type="EMBL" id="MBA4628111.1"/>
    </source>
</evidence>
<accession>A0A7C8YWZ0</accession>
<dbReference type="EMBL" id="GISG01064762">
    <property type="protein sequence ID" value="MBA4628112.1"/>
    <property type="molecule type" value="Transcribed_RNA"/>
</dbReference>
<organism evidence="2">
    <name type="scientific">Opuntia streptacantha</name>
    <name type="common">Prickly pear cactus</name>
    <name type="synonym">Opuntia cardona</name>
    <dbReference type="NCBI Taxonomy" id="393608"/>
    <lineage>
        <taxon>Eukaryota</taxon>
        <taxon>Viridiplantae</taxon>
        <taxon>Streptophyta</taxon>
        <taxon>Embryophyta</taxon>
        <taxon>Tracheophyta</taxon>
        <taxon>Spermatophyta</taxon>
        <taxon>Magnoliopsida</taxon>
        <taxon>eudicotyledons</taxon>
        <taxon>Gunneridae</taxon>
        <taxon>Pentapetalae</taxon>
        <taxon>Caryophyllales</taxon>
        <taxon>Cactineae</taxon>
        <taxon>Cactaceae</taxon>
        <taxon>Opuntioideae</taxon>
        <taxon>Opuntia</taxon>
    </lineage>
</organism>
<dbReference type="EMBL" id="GISG01064761">
    <property type="protein sequence ID" value="MBA4628111.1"/>
    <property type="molecule type" value="Transcribed_RNA"/>
</dbReference>
<feature type="compositionally biased region" description="Basic residues" evidence="1">
    <location>
        <begin position="28"/>
        <end position="40"/>
    </location>
</feature>
<evidence type="ECO:0000256" key="1">
    <source>
        <dbReference type="SAM" id="MobiDB-lite"/>
    </source>
</evidence>
<dbReference type="AlphaFoldDB" id="A0A7C8YWZ0"/>
<sequence length="113" mass="13308">MLPHQSLQAFLPILVWTVDIRKRDQPHQKSKLRKRTRPGRSSRMQNPFLLLSSLEIKIELVIWRPKLLCRSSRDQLPSQVQIFSGIIPMILLTFPQVTLSTVYHSRPNKIYHL</sequence>
<name>A0A7C8YWZ0_OPUST</name>
<proteinExistence type="predicted"/>
<reference evidence="2" key="2">
    <citation type="submission" date="2020-07" db="EMBL/GenBank/DDBJ databases">
        <authorList>
            <person name="Vera ALvarez R."/>
            <person name="Arias-Moreno D.M."/>
            <person name="Jimenez-Jacinto V."/>
            <person name="Jimenez-Bremont J.F."/>
            <person name="Swaminathan K."/>
            <person name="Moose S.P."/>
            <person name="Guerrero-Gonzalez M.L."/>
            <person name="Marino-Ramirez L."/>
            <person name="Landsman D."/>
            <person name="Rodriguez-Kessler M."/>
            <person name="Delgado-Sanchez P."/>
        </authorList>
    </citation>
    <scope>NUCLEOTIDE SEQUENCE</scope>
    <source>
        <tissue evidence="2">Cladode</tissue>
    </source>
</reference>
<reference evidence="2" key="1">
    <citation type="journal article" date="2013" name="J. Plant Res.">
        <title>Effect of fungi and light on seed germination of three Opuntia species from semiarid lands of central Mexico.</title>
        <authorList>
            <person name="Delgado-Sanchez P."/>
            <person name="Jimenez-Bremont J.F."/>
            <person name="Guerrero-Gonzalez Mde L."/>
            <person name="Flores J."/>
        </authorList>
    </citation>
    <scope>NUCLEOTIDE SEQUENCE</scope>
    <source>
        <tissue evidence="2">Cladode</tissue>
    </source>
</reference>